<dbReference type="PROSITE" id="PS50885">
    <property type="entry name" value="HAMP"/>
    <property type="match status" value="1"/>
</dbReference>
<evidence type="ECO:0000259" key="7">
    <source>
        <dbReference type="PROSITE" id="PS50111"/>
    </source>
</evidence>
<dbReference type="InterPro" id="IPR013587">
    <property type="entry name" value="Nitrate/nitrite_sensing"/>
</dbReference>
<feature type="domain" description="Methyl-accepting transducer" evidence="7">
    <location>
        <begin position="429"/>
        <end position="651"/>
    </location>
</feature>
<dbReference type="Pfam" id="PF00015">
    <property type="entry name" value="MCPsignal"/>
    <property type="match status" value="1"/>
</dbReference>
<keyword evidence="2" id="KW-0997">Cell inner membrane</keyword>
<dbReference type="RefSeq" id="WP_107989539.1">
    <property type="nucleotide sequence ID" value="NZ_QAYG01000002.1"/>
</dbReference>
<evidence type="ECO:0000259" key="9">
    <source>
        <dbReference type="PROSITE" id="PS50885"/>
    </source>
</evidence>
<dbReference type="Gene3D" id="1.10.287.950">
    <property type="entry name" value="Methyl-accepting chemotaxis protein"/>
    <property type="match status" value="1"/>
</dbReference>
<comment type="caution">
    <text evidence="11">The sequence shown here is derived from an EMBL/GenBank/DDBJ whole genome shotgun (WGS) entry which is preliminary data.</text>
</comment>
<keyword evidence="2" id="KW-1003">Cell membrane</keyword>
<keyword evidence="3 5" id="KW-0807">Transducer</keyword>
<evidence type="ECO:0000313" key="12">
    <source>
        <dbReference type="Proteomes" id="UP000244081"/>
    </source>
</evidence>
<dbReference type="InterPro" id="IPR004089">
    <property type="entry name" value="MCPsignal_dom"/>
</dbReference>
<accession>A0A2T5VD90</accession>
<dbReference type="PROSITE" id="PS50192">
    <property type="entry name" value="T_SNARE"/>
    <property type="match status" value="1"/>
</dbReference>
<feature type="transmembrane region" description="Helical" evidence="6">
    <location>
        <begin position="315"/>
        <end position="334"/>
    </location>
</feature>
<keyword evidence="12" id="KW-1185">Reference proteome</keyword>
<protein>
    <submittedName>
        <fullName evidence="11">Methyl-accepting chemotaxis protein</fullName>
    </submittedName>
</protein>
<dbReference type="InterPro" id="IPR000727">
    <property type="entry name" value="T_SNARE_dom"/>
</dbReference>
<organism evidence="11 12">
    <name type="scientific">Breoghania corrubedonensis</name>
    <dbReference type="NCBI Taxonomy" id="665038"/>
    <lineage>
        <taxon>Bacteria</taxon>
        <taxon>Pseudomonadati</taxon>
        <taxon>Pseudomonadota</taxon>
        <taxon>Alphaproteobacteria</taxon>
        <taxon>Hyphomicrobiales</taxon>
        <taxon>Stappiaceae</taxon>
        <taxon>Breoghania</taxon>
    </lineage>
</organism>
<reference evidence="11 12" key="1">
    <citation type="submission" date="2018-04" db="EMBL/GenBank/DDBJ databases">
        <title>Genomic Encyclopedia of Archaeal and Bacterial Type Strains, Phase II (KMG-II): from individual species to whole genera.</title>
        <authorList>
            <person name="Goeker M."/>
        </authorList>
    </citation>
    <scope>NUCLEOTIDE SEQUENCE [LARGE SCALE GENOMIC DNA]</scope>
    <source>
        <strain evidence="11 12">DSM 23382</strain>
    </source>
</reference>
<dbReference type="SMART" id="SM00304">
    <property type="entry name" value="HAMP"/>
    <property type="match status" value="1"/>
</dbReference>
<dbReference type="PROSITE" id="PS50111">
    <property type="entry name" value="CHEMOTAXIS_TRANSDUC_2"/>
    <property type="match status" value="1"/>
</dbReference>
<dbReference type="InterPro" id="IPR003660">
    <property type="entry name" value="HAMP_dom"/>
</dbReference>
<dbReference type="GO" id="GO:0007165">
    <property type="term" value="P:signal transduction"/>
    <property type="evidence" value="ECO:0007669"/>
    <property type="project" value="UniProtKB-KW"/>
</dbReference>
<keyword evidence="6" id="KW-0472">Membrane</keyword>
<evidence type="ECO:0000256" key="3">
    <source>
        <dbReference type="ARBA" id="ARBA00023224"/>
    </source>
</evidence>
<evidence type="ECO:0000313" key="11">
    <source>
        <dbReference type="EMBL" id="PTW61705.1"/>
    </source>
</evidence>
<feature type="domain" description="NIT" evidence="10">
    <location>
        <begin position="53"/>
        <end position="304"/>
    </location>
</feature>
<dbReference type="Pfam" id="PF08376">
    <property type="entry name" value="NIT"/>
    <property type="match status" value="1"/>
</dbReference>
<dbReference type="OrthoDB" id="3378718at2"/>
<dbReference type="PANTHER" id="PTHR32089">
    <property type="entry name" value="METHYL-ACCEPTING CHEMOTAXIS PROTEIN MCPB"/>
    <property type="match status" value="1"/>
</dbReference>
<feature type="domain" description="T-SNARE coiled-coil homology" evidence="8">
    <location>
        <begin position="581"/>
        <end position="643"/>
    </location>
</feature>
<dbReference type="Proteomes" id="UP000244081">
    <property type="component" value="Unassembled WGS sequence"/>
</dbReference>
<proteinExistence type="inferred from homology"/>
<dbReference type="GO" id="GO:0005886">
    <property type="term" value="C:plasma membrane"/>
    <property type="evidence" value="ECO:0007669"/>
    <property type="project" value="UniProtKB-SubCell"/>
</dbReference>
<comment type="similarity">
    <text evidence="4">Belongs to the methyl-accepting chemotaxis (MCP) protein family.</text>
</comment>
<dbReference type="PANTHER" id="PTHR32089:SF112">
    <property type="entry name" value="LYSOZYME-LIKE PROTEIN-RELATED"/>
    <property type="match status" value="1"/>
</dbReference>
<dbReference type="Gene3D" id="6.10.340.10">
    <property type="match status" value="1"/>
</dbReference>
<name>A0A2T5VD90_9HYPH</name>
<evidence type="ECO:0000256" key="6">
    <source>
        <dbReference type="SAM" id="Phobius"/>
    </source>
</evidence>
<dbReference type="SMART" id="SM00283">
    <property type="entry name" value="MA"/>
    <property type="match status" value="1"/>
</dbReference>
<evidence type="ECO:0000259" key="8">
    <source>
        <dbReference type="PROSITE" id="PS50192"/>
    </source>
</evidence>
<sequence>MSMLSRIPISLRMALLCIVPMLGLVFLGVQQLYGLRHAAEQEEVISRVAKLTPFISGLVHELQKERGTSAGFIGAKGAKFKQDLEKRRADTDAALKSFNEAIPAATGSLAYAGFAEPFNRAKTELEQLGQTRAQVDGLGLSVGKMAGYYTPLIANLLATIESVSEIADDGHLVSDLVAFSSILQGKERAGIERAMGANGFGAGAFSPEIFRNFVGLADQQKAYFDSFFNYSPGDGVAELKKVLASEENKVVQDMRALAYATLGKGDLSSVSGPQWFEAATRRIDGLKQVEDTLANDVIADAHAVVVRANAKFTTLLSVMSLILIVVAVLCFLVVRSISKPLGRLSDDMERLAEGDAEIEVVDRDLHDAIGHMARAVEVFRENAVAKKALETEAEKKAERDAEHKKEMMLSLANEFESVIGEIIVAVSENTRDLREASQSMSAMAEETSNQSTAVASASEQMAGNVQTVASATEEMGSSVEEIGRQAQVSSDKAETAAQAAQASVGQVQALSGSVQKIGDIVGLIQAIAEQTNLLALNATIEAARAGEAGKGFAIVAAEVKDLATQTSKATEEISSQIAEIQSETQSSAAAIETVTTLIDDLNSLATSIAAAVEEQGAATREISANIQQAAQGSEQVAGNIAGVGEAASESSTASLKVLNLADTVATHTRELRERTHSFLERVRAG</sequence>
<dbReference type="SUPFAM" id="SSF58104">
    <property type="entry name" value="Methyl-accepting chemotaxis protein (MCP) signaling domain"/>
    <property type="match status" value="1"/>
</dbReference>
<feature type="domain" description="HAMP" evidence="9">
    <location>
        <begin position="335"/>
        <end position="388"/>
    </location>
</feature>
<evidence type="ECO:0000256" key="4">
    <source>
        <dbReference type="ARBA" id="ARBA00029447"/>
    </source>
</evidence>
<dbReference type="PROSITE" id="PS50906">
    <property type="entry name" value="NIT"/>
    <property type="match status" value="1"/>
</dbReference>
<keyword evidence="6" id="KW-1133">Transmembrane helix</keyword>
<dbReference type="AlphaFoldDB" id="A0A2T5VD90"/>
<evidence type="ECO:0000259" key="10">
    <source>
        <dbReference type="PROSITE" id="PS50906"/>
    </source>
</evidence>
<comment type="subcellular location">
    <subcellularLocation>
        <location evidence="1">Cell inner membrane</location>
        <topology evidence="1">Multi-pass membrane protein</topology>
    </subcellularLocation>
</comment>
<dbReference type="InterPro" id="IPR010910">
    <property type="entry name" value="Nitrate/nitrite_sensing_bac"/>
</dbReference>
<evidence type="ECO:0000256" key="1">
    <source>
        <dbReference type="ARBA" id="ARBA00004429"/>
    </source>
</evidence>
<dbReference type="EMBL" id="QAYG01000002">
    <property type="protein sequence ID" value="PTW61705.1"/>
    <property type="molecule type" value="Genomic_DNA"/>
</dbReference>
<evidence type="ECO:0000256" key="2">
    <source>
        <dbReference type="ARBA" id="ARBA00022519"/>
    </source>
</evidence>
<gene>
    <name evidence="11" type="ORF">C8N35_102421</name>
</gene>
<keyword evidence="6" id="KW-0812">Transmembrane</keyword>
<evidence type="ECO:0000256" key="5">
    <source>
        <dbReference type="PROSITE-ProRule" id="PRU00284"/>
    </source>
</evidence>